<proteinExistence type="predicted"/>
<evidence type="ECO:0000256" key="1">
    <source>
        <dbReference type="SAM" id="Coils"/>
    </source>
</evidence>
<feature type="coiled-coil region" evidence="1">
    <location>
        <begin position="15"/>
        <end position="42"/>
    </location>
</feature>
<accession>B9E2P0</accession>
<keyword evidence="1" id="KW-0175">Coiled coil</keyword>
<gene>
    <name evidence="2" type="ordered locus">CKR_1714</name>
</gene>
<name>B9E2P0_CLOK1</name>
<dbReference type="Proteomes" id="UP000007969">
    <property type="component" value="Chromosome"/>
</dbReference>
<organism evidence="2 3">
    <name type="scientific">Clostridium kluyveri (strain NBRC 12016)</name>
    <dbReference type="NCBI Taxonomy" id="583346"/>
    <lineage>
        <taxon>Bacteria</taxon>
        <taxon>Bacillati</taxon>
        <taxon>Bacillota</taxon>
        <taxon>Clostridia</taxon>
        <taxon>Eubacteriales</taxon>
        <taxon>Clostridiaceae</taxon>
        <taxon>Clostridium</taxon>
    </lineage>
</organism>
<protein>
    <submittedName>
        <fullName evidence="2">Uncharacterized protein</fullName>
    </submittedName>
</protein>
<sequence length="142" mass="16024">MERVNLLDKEILELLKSMQKDIKDVNDKVNNLSEGQNNLTNEVSSLKGEVRKNSIKLESIEKKIDIIAEVQTAHKEQDVRGFQGISNSIKDKDSLISSAVKDISKDVKELKQGQDEIKEDIKKVKIATGNNCIEIEYLKATK</sequence>
<dbReference type="KEGG" id="ckr:CKR_1714"/>
<evidence type="ECO:0000313" key="3">
    <source>
        <dbReference type="Proteomes" id="UP000007969"/>
    </source>
</evidence>
<dbReference type="HOGENOM" id="CLU_1841633_0_0_9"/>
<dbReference type="EMBL" id="AP009049">
    <property type="protein sequence ID" value="BAH06765.1"/>
    <property type="molecule type" value="Genomic_DNA"/>
</dbReference>
<evidence type="ECO:0000313" key="2">
    <source>
        <dbReference type="EMBL" id="BAH06765.1"/>
    </source>
</evidence>
<reference evidence="3" key="1">
    <citation type="submission" date="2005-09" db="EMBL/GenBank/DDBJ databases">
        <title>Complete genome sequence of Clostridium kluyveri and comparative genomics of Clostridia species.</title>
        <authorList>
            <person name="Inui M."/>
            <person name="Nonaka H."/>
            <person name="Shinoda Y."/>
            <person name="Ikenaga Y."/>
            <person name="Abe M."/>
            <person name="Naito K."/>
            <person name="Vertes A.A."/>
            <person name="Yukawa H."/>
        </authorList>
    </citation>
    <scope>NUCLEOTIDE SEQUENCE [LARGE SCALE GENOMIC DNA]</scope>
    <source>
        <strain evidence="3">NBRC 12016</strain>
    </source>
</reference>
<dbReference type="AlphaFoldDB" id="B9E2P0"/>